<proteinExistence type="predicted"/>
<organism evidence="3 4">
    <name type="scientific">Levilactobacillus tangyuanensis</name>
    <dbReference type="NCBI Taxonomy" id="2486021"/>
    <lineage>
        <taxon>Bacteria</taxon>
        <taxon>Bacillati</taxon>
        <taxon>Bacillota</taxon>
        <taxon>Bacilli</taxon>
        <taxon>Lactobacillales</taxon>
        <taxon>Lactobacillaceae</taxon>
        <taxon>Levilactobacillus</taxon>
    </lineage>
</organism>
<evidence type="ECO:0000259" key="2">
    <source>
        <dbReference type="Pfam" id="PF19087"/>
    </source>
</evidence>
<dbReference type="Proteomes" id="UP001596191">
    <property type="component" value="Unassembled WGS sequence"/>
</dbReference>
<feature type="signal peptide" evidence="1">
    <location>
        <begin position="1"/>
        <end position="20"/>
    </location>
</feature>
<gene>
    <name evidence="3" type="ORF">ACFQET_00685</name>
</gene>
<keyword evidence="4" id="KW-1185">Reference proteome</keyword>
<feature type="domain" description="DUF5776" evidence="2">
    <location>
        <begin position="363"/>
        <end position="424"/>
    </location>
</feature>
<dbReference type="Pfam" id="PF19087">
    <property type="entry name" value="DUF5776"/>
    <property type="match status" value="2"/>
</dbReference>
<name>A0ABW1TL68_9LACO</name>
<dbReference type="EMBL" id="JBHSSJ010000001">
    <property type="protein sequence ID" value="MFC6274029.1"/>
    <property type="molecule type" value="Genomic_DNA"/>
</dbReference>
<dbReference type="InterPro" id="IPR044081">
    <property type="entry name" value="DUF5776"/>
</dbReference>
<dbReference type="RefSeq" id="WP_125638420.1">
    <property type="nucleotide sequence ID" value="NZ_JBHSSJ010000001.1"/>
</dbReference>
<comment type="caution">
    <text evidence="3">The sequence shown here is derived from an EMBL/GenBank/DDBJ whole genome shotgun (WGS) entry which is preliminary data.</text>
</comment>
<accession>A0ABW1TL68</accession>
<feature type="chain" id="PRO_5046675100" evidence="1">
    <location>
        <begin position="21"/>
        <end position="501"/>
    </location>
</feature>
<evidence type="ECO:0000313" key="4">
    <source>
        <dbReference type="Proteomes" id="UP001596191"/>
    </source>
</evidence>
<sequence length="501" mass="56642">MKVFKRILLVSMALCLGGFIGDTISRHCVTPASDDDINNDAGINITIKFHEDPVAIIDQSFYYPVTETTTNHEILAMTEKATSDNVLEGQPFSFIKFSISLSNLNNNLWTIDQATEYVGLPFTANDWAAYTTMLKSDDLPLKQSFDNENFENYLNKRAVDTYDNRRTDPVSGQVFYLYNWYYPEKANDTRAKITYKMADGSAVPADKIPENPRIVTGVSGDTYTDTNHYLIPEIDGYKASTDNFTFDNQAKLDVKGDQDITITYTKIPSSHNTAEPGEPDVATPDPFKVYGKRGLYRYQNPDFNKSERLQGYAQKSKTYAPIFTVIKTVKNKAGLARYQLSDGSYITANPDYVAKLYWQGAHYQTLYVTNPRGVTAHQATTFTDKLGHYKQGSAITVIKRVRQGQMTRYQLADGTYITGNKQWVSPNRPRLVTRVKTKAKVAVYRNTDLKQIRTHYAKNRIITVKGWDDTNGDRSAKPGQKLYRVSGGYILANARDLKVIK</sequence>
<feature type="domain" description="DUF5776" evidence="2">
    <location>
        <begin position="288"/>
        <end position="353"/>
    </location>
</feature>
<evidence type="ECO:0000256" key="1">
    <source>
        <dbReference type="SAM" id="SignalP"/>
    </source>
</evidence>
<protein>
    <submittedName>
        <fullName evidence="3">DUF5776 domain-containing protein</fullName>
    </submittedName>
</protein>
<keyword evidence="1" id="KW-0732">Signal</keyword>
<evidence type="ECO:0000313" key="3">
    <source>
        <dbReference type="EMBL" id="MFC6274029.1"/>
    </source>
</evidence>
<reference evidence="4" key="1">
    <citation type="journal article" date="2019" name="Int. J. Syst. Evol. Microbiol.">
        <title>The Global Catalogue of Microorganisms (GCM) 10K type strain sequencing project: providing services to taxonomists for standard genome sequencing and annotation.</title>
        <authorList>
            <consortium name="The Broad Institute Genomics Platform"/>
            <consortium name="The Broad Institute Genome Sequencing Center for Infectious Disease"/>
            <person name="Wu L."/>
            <person name="Ma J."/>
        </authorList>
    </citation>
    <scope>NUCLEOTIDE SEQUENCE [LARGE SCALE GENOMIC DNA]</scope>
    <source>
        <strain evidence="4">CCM 8907</strain>
    </source>
</reference>